<keyword evidence="1" id="KW-0812">Transmembrane</keyword>
<evidence type="ECO:0000256" key="1">
    <source>
        <dbReference type="SAM" id="Phobius"/>
    </source>
</evidence>
<keyword evidence="3" id="KW-1185">Reference proteome</keyword>
<accession>A0A4R6IMF6</accession>
<evidence type="ECO:0000313" key="3">
    <source>
        <dbReference type="Proteomes" id="UP000295499"/>
    </source>
</evidence>
<sequence length="67" mass="7419">MSTMSFVFIGLMLIPFIIFLVWLIKQDKKKNYLGIAVLIAAIIVAVIVAITIDAKFMDGTNTISNTQ</sequence>
<dbReference type="Proteomes" id="UP000295499">
    <property type="component" value="Unassembled WGS sequence"/>
</dbReference>
<evidence type="ECO:0000313" key="2">
    <source>
        <dbReference type="EMBL" id="TDO23333.1"/>
    </source>
</evidence>
<dbReference type="AlphaFoldDB" id="A0A4R6IMF6"/>
<organism evidence="2 3">
    <name type="scientific">Pedobacter duraquae</name>
    <dbReference type="NCBI Taxonomy" id="425511"/>
    <lineage>
        <taxon>Bacteria</taxon>
        <taxon>Pseudomonadati</taxon>
        <taxon>Bacteroidota</taxon>
        <taxon>Sphingobacteriia</taxon>
        <taxon>Sphingobacteriales</taxon>
        <taxon>Sphingobacteriaceae</taxon>
        <taxon>Pedobacter</taxon>
    </lineage>
</organism>
<keyword evidence="1" id="KW-0472">Membrane</keyword>
<feature type="transmembrane region" description="Helical" evidence="1">
    <location>
        <begin position="31"/>
        <end position="52"/>
    </location>
</feature>
<dbReference type="RefSeq" id="WP_133555432.1">
    <property type="nucleotide sequence ID" value="NZ_SNWM01000002.1"/>
</dbReference>
<dbReference type="OrthoDB" id="799516at2"/>
<name>A0A4R6IMF6_9SPHI</name>
<proteinExistence type="predicted"/>
<reference evidence="2 3" key="1">
    <citation type="submission" date="2019-03" db="EMBL/GenBank/DDBJ databases">
        <title>Genomic Encyclopedia of Archaeal and Bacterial Type Strains, Phase II (KMG-II): from individual species to whole genera.</title>
        <authorList>
            <person name="Goeker M."/>
        </authorList>
    </citation>
    <scope>NUCLEOTIDE SEQUENCE [LARGE SCALE GENOMIC DNA]</scope>
    <source>
        <strain evidence="2 3">DSM 19034</strain>
    </source>
</reference>
<protein>
    <submittedName>
        <fullName evidence="2">Uncharacterized protein</fullName>
    </submittedName>
</protein>
<feature type="transmembrane region" description="Helical" evidence="1">
    <location>
        <begin position="6"/>
        <end position="24"/>
    </location>
</feature>
<comment type="caution">
    <text evidence="2">The sequence shown here is derived from an EMBL/GenBank/DDBJ whole genome shotgun (WGS) entry which is preliminary data.</text>
</comment>
<keyword evidence="1" id="KW-1133">Transmembrane helix</keyword>
<dbReference type="EMBL" id="SNWM01000002">
    <property type="protein sequence ID" value="TDO23333.1"/>
    <property type="molecule type" value="Genomic_DNA"/>
</dbReference>
<gene>
    <name evidence="2" type="ORF">CLV32_2322</name>
</gene>